<dbReference type="SMART" id="SM00993">
    <property type="entry name" value="YL1_C"/>
    <property type="match status" value="1"/>
</dbReference>
<feature type="compositionally biased region" description="Acidic residues" evidence="2">
    <location>
        <begin position="51"/>
        <end position="71"/>
    </location>
</feature>
<dbReference type="EMBL" id="BRXU01000001">
    <property type="protein sequence ID" value="GLC48372.1"/>
    <property type="molecule type" value="Genomic_DNA"/>
</dbReference>
<gene>
    <name evidence="4" type="primary">PLEST000920</name>
    <name evidence="4" type="ORF">PLESTB_000088900</name>
</gene>
<dbReference type="AlphaFoldDB" id="A0A9W6EX64"/>
<dbReference type="Proteomes" id="UP001165080">
    <property type="component" value="Unassembled WGS sequence"/>
</dbReference>
<evidence type="ECO:0000256" key="2">
    <source>
        <dbReference type="SAM" id="MobiDB-lite"/>
    </source>
</evidence>
<evidence type="ECO:0000259" key="3">
    <source>
        <dbReference type="SMART" id="SM00993"/>
    </source>
</evidence>
<comment type="similarity">
    <text evidence="1">Belongs to the VPS72/YL1 family.</text>
</comment>
<reference evidence="4 5" key="1">
    <citation type="journal article" date="2023" name="Commun. Biol.">
        <title>Reorganization of the ancestral sex-determining regions during the evolution of trioecy in Pleodorina starrii.</title>
        <authorList>
            <person name="Takahashi K."/>
            <person name="Suzuki S."/>
            <person name="Kawai-Toyooka H."/>
            <person name="Yamamoto K."/>
            <person name="Hamaji T."/>
            <person name="Ootsuki R."/>
            <person name="Yamaguchi H."/>
            <person name="Kawachi M."/>
            <person name="Higashiyama T."/>
            <person name="Nozaki H."/>
        </authorList>
    </citation>
    <scope>NUCLEOTIDE SEQUENCE [LARGE SCALE GENOMIC DNA]</scope>
    <source>
        <strain evidence="4 5">NIES-4479</strain>
    </source>
</reference>
<feature type="compositionally biased region" description="Basic residues" evidence="2">
    <location>
        <begin position="91"/>
        <end position="102"/>
    </location>
</feature>
<feature type="compositionally biased region" description="Acidic residues" evidence="2">
    <location>
        <begin position="106"/>
        <end position="126"/>
    </location>
</feature>
<evidence type="ECO:0000313" key="5">
    <source>
        <dbReference type="Proteomes" id="UP001165080"/>
    </source>
</evidence>
<accession>A0A9W6EX64</accession>
<name>A0A9W6EX64_9CHLO</name>
<dbReference type="OrthoDB" id="78296at2759"/>
<evidence type="ECO:0000313" key="4">
    <source>
        <dbReference type="EMBL" id="GLC48372.1"/>
    </source>
</evidence>
<feature type="compositionally biased region" description="Basic and acidic residues" evidence="2">
    <location>
        <begin position="36"/>
        <end position="50"/>
    </location>
</feature>
<protein>
    <recommendedName>
        <fullName evidence="3">Vps72/YL1 C-terminal domain-containing protein</fullName>
    </recommendedName>
</protein>
<comment type="caution">
    <text evidence="4">The sequence shown here is derived from an EMBL/GenBank/DDBJ whole genome shotgun (WGS) entry which is preliminary data.</text>
</comment>
<keyword evidence="5" id="KW-1185">Reference proteome</keyword>
<evidence type="ECO:0000256" key="1">
    <source>
        <dbReference type="ARBA" id="ARBA00006832"/>
    </source>
</evidence>
<dbReference type="PANTHER" id="PTHR13275">
    <property type="entry name" value="YL-1 PROTEIN TRANSCRIPTION FACTOR-LIKE 1"/>
    <property type="match status" value="1"/>
</dbReference>
<dbReference type="PANTHER" id="PTHR13275:SF4">
    <property type="entry name" value="VACUOLAR PROTEIN SORTING-ASSOCIATED PROTEIN 72 HOMOLOG"/>
    <property type="match status" value="1"/>
</dbReference>
<proteinExistence type="inferred from homology"/>
<dbReference type="GO" id="GO:0005634">
    <property type="term" value="C:nucleus"/>
    <property type="evidence" value="ECO:0007669"/>
    <property type="project" value="TreeGrafter"/>
</dbReference>
<feature type="compositionally biased region" description="Basic and acidic residues" evidence="2">
    <location>
        <begin position="72"/>
        <end position="81"/>
    </location>
</feature>
<feature type="region of interest" description="Disordered" evidence="2">
    <location>
        <begin position="1"/>
        <end position="187"/>
    </location>
</feature>
<dbReference type="InterPro" id="IPR046757">
    <property type="entry name" value="YL1_N"/>
</dbReference>
<dbReference type="Pfam" id="PF08265">
    <property type="entry name" value="YL1_C"/>
    <property type="match status" value="1"/>
</dbReference>
<sequence length="400" mass="45139">MGREKLPERSTRGKRLKQAVDDEEDDADNAFWNQEFFKEEAVDDDYKTESEPEDQIDSDFDVDEGDDDDDEVVVKDDEPRKKALKPPGYKPKPKPKAKPKPKPKQEEDDEYMEEEDGDEEEEEDGEGQPARAKPAKAQREPVVYVAPTLRRSTVARVAEAQQERQYKEKTTRRRAPRSGNSNWRPLTQQELLAEAALNEIENTRSLKALLAQEEETKRKAQVVKKKNTGPSVKFKSRKGPEGTERTTLELINTLVPPKWMQPSHEPPQPDPPICNITGLPARYRDPHTHTPFANTLAFKRLRTGQGPLAPSLQQQLVMHHHMEEAQRLQQRQQPGGTGPGLLEQLRAQSQRAEQLTERARAFAATSAADVHAPEPLPRGVTVDVMALVVDAHRSLMAAAS</sequence>
<organism evidence="4 5">
    <name type="scientific">Pleodorina starrii</name>
    <dbReference type="NCBI Taxonomy" id="330485"/>
    <lineage>
        <taxon>Eukaryota</taxon>
        <taxon>Viridiplantae</taxon>
        <taxon>Chlorophyta</taxon>
        <taxon>core chlorophytes</taxon>
        <taxon>Chlorophyceae</taxon>
        <taxon>CS clade</taxon>
        <taxon>Chlamydomonadales</taxon>
        <taxon>Volvocaceae</taxon>
        <taxon>Pleodorina</taxon>
    </lineage>
</organism>
<dbReference type="InterPro" id="IPR013272">
    <property type="entry name" value="Vps72/YL1_C"/>
</dbReference>
<feature type="region of interest" description="Disordered" evidence="2">
    <location>
        <begin position="220"/>
        <end position="243"/>
    </location>
</feature>
<dbReference type="Pfam" id="PF05764">
    <property type="entry name" value="YL1"/>
    <property type="match status" value="1"/>
</dbReference>
<feature type="domain" description="Vps72/YL1 C-terminal" evidence="3">
    <location>
        <begin position="272"/>
        <end position="301"/>
    </location>
</feature>
<feature type="compositionally biased region" description="Basic and acidic residues" evidence="2">
    <location>
        <begin position="1"/>
        <end position="11"/>
    </location>
</feature>